<dbReference type="Proteomes" id="UP000095300">
    <property type="component" value="Unassembled WGS sequence"/>
</dbReference>
<feature type="region of interest" description="Disordered" evidence="2">
    <location>
        <begin position="953"/>
        <end position="981"/>
    </location>
</feature>
<dbReference type="SUPFAM" id="SSF57667">
    <property type="entry name" value="beta-beta-alpha zinc fingers"/>
    <property type="match status" value="1"/>
</dbReference>
<evidence type="ECO:0000256" key="2">
    <source>
        <dbReference type="SAM" id="MobiDB-lite"/>
    </source>
</evidence>
<gene>
    <name evidence="4" type="primary">106093120</name>
</gene>
<feature type="region of interest" description="Disordered" evidence="2">
    <location>
        <begin position="1544"/>
        <end position="1569"/>
    </location>
</feature>
<feature type="compositionally biased region" description="Polar residues" evidence="2">
    <location>
        <begin position="1868"/>
        <end position="1884"/>
    </location>
</feature>
<feature type="compositionally biased region" description="Polar residues" evidence="2">
    <location>
        <begin position="571"/>
        <end position="604"/>
    </location>
</feature>
<dbReference type="KEGG" id="scac:106093120"/>
<feature type="region of interest" description="Disordered" evidence="2">
    <location>
        <begin position="178"/>
        <end position="206"/>
    </location>
</feature>
<feature type="compositionally biased region" description="Polar residues" evidence="2">
    <location>
        <begin position="1219"/>
        <end position="1228"/>
    </location>
</feature>
<evidence type="ECO:0000313" key="4">
    <source>
        <dbReference type="EnsemblMetazoa" id="SCAU006912-PA"/>
    </source>
</evidence>
<feature type="compositionally biased region" description="Polar residues" evidence="2">
    <location>
        <begin position="256"/>
        <end position="283"/>
    </location>
</feature>
<feature type="compositionally biased region" description="Basic and acidic residues" evidence="2">
    <location>
        <begin position="1029"/>
        <end position="1051"/>
    </location>
</feature>
<name>A0A1I8PD29_STOCA</name>
<feature type="domain" description="C2H2-type" evidence="3">
    <location>
        <begin position="2281"/>
        <end position="2308"/>
    </location>
</feature>
<feature type="compositionally biased region" description="Polar residues" evidence="2">
    <location>
        <begin position="433"/>
        <end position="443"/>
    </location>
</feature>
<feature type="compositionally biased region" description="Basic and acidic residues" evidence="2">
    <location>
        <begin position="754"/>
        <end position="765"/>
    </location>
</feature>
<feature type="compositionally biased region" description="Acidic residues" evidence="2">
    <location>
        <begin position="1070"/>
        <end position="1146"/>
    </location>
</feature>
<feature type="compositionally biased region" description="Basic and acidic residues" evidence="2">
    <location>
        <begin position="510"/>
        <end position="525"/>
    </location>
</feature>
<accession>A0A1I8PD29</accession>
<feature type="compositionally biased region" description="Basic and acidic residues" evidence="2">
    <location>
        <begin position="2058"/>
        <end position="2088"/>
    </location>
</feature>
<dbReference type="STRING" id="35570.A0A1I8PD29"/>
<feature type="region of interest" description="Disordered" evidence="2">
    <location>
        <begin position="1029"/>
        <end position="1255"/>
    </location>
</feature>
<feature type="region of interest" description="Disordered" evidence="2">
    <location>
        <begin position="84"/>
        <end position="104"/>
    </location>
</feature>
<evidence type="ECO:0000259" key="3">
    <source>
        <dbReference type="PROSITE" id="PS50157"/>
    </source>
</evidence>
<feature type="region of interest" description="Disordered" evidence="2">
    <location>
        <begin position="1275"/>
        <end position="1326"/>
    </location>
</feature>
<feature type="region of interest" description="Disordered" evidence="2">
    <location>
        <begin position="2406"/>
        <end position="2426"/>
    </location>
</feature>
<feature type="compositionally biased region" description="Basic and acidic residues" evidence="2">
    <location>
        <begin position="1162"/>
        <end position="1190"/>
    </location>
</feature>
<feature type="region of interest" description="Disordered" evidence="2">
    <location>
        <begin position="1828"/>
        <end position="1996"/>
    </location>
</feature>
<feature type="region of interest" description="Disordered" evidence="2">
    <location>
        <begin position="839"/>
        <end position="885"/>
    </location>
</feature>
<feature type="compositionally biased region" description="Polar residues" evidence="2">
    <location>
        <begin position="2041"/>
        <end position="2055"/>
    </location>
</feature>
<dbReference type="Gene3D" id="3.30.160.60">
    <property type="entry name" value="Classic Zinc Finger"/>
    <property type="match status" value="1"/>
</dbReference>
<sequence>MHTNLNHTQIDETEFQSVGQIMVAPNGMFAMKCMCCKISNNNFTRLQSFLRHIHQFHGDTIKFQSNADLMVYAVEELVNRSVCDTDESEESGVAEDDLKSEDDDDDYTVWNRSMAVKTMMTQGKGRPNVKQIVAGVKDVEVKGAALANMSILNALEDCDVSLNFVENLDETLIETKVEENKDKNDSEGNEKELEKEEKGELEKDDYDMDTTLLRRIKMDMELDNDECEQENKKDFKSSKETAVNKELMDEEEDLNVTLTEDNMQKRPNTSNNTNRPQDMSKVSANSNKAVGLKSLLSGLEDLDDVDDLLDNFEDSLICQAEDSELENKNSKEMEEDFDLAAGKKSLKESTSQKRKSIIELELMKDLDLDDIDLDDCLDNSVIEEEEKEVKNCTDRQDMEKLQKAQSPLKTPKYAEKIKAGNFQNHNALQSAVQKSPMNIPTKTFTDKNSPKRVETLKTFEHLKKTPKITKTDDEPLNKAGEFCTDLANTPKSRKISKESKHKTPTSKIHKNLEDDKVGIEAEKKSGSLKTTTPKSRKISEGGNTTTPKSGRMAKEYSTSSPMSKKIAEKVGNTSPTSPKLSEKGGTTSPNSRRTSEEAGTTTLITEKCLTASPKLEKVAKIGNTTSPKSNKTSEEASTTSCSSKPILEECSYAQEKLGKSTCDFRKVKEIMEKQIFEEGLTEDNSSTLVYPEIAADETKKDKNKSCTLQSLLEKDLDGELELDMLINQLETSTSSKDSENELNNTFVEEEDGEAKESELTEKDGSNIDVVNDDCRPELEKEDTCQQAVESETTTEKEGLNTTGMVNDDGRLQLEEDDTCQKAEEPAKLIESEMVNNDEKLQLEEPKELEESTEKEVSNTEMVSDKVPMEENRNCQQEKGSGDVTESLNTEMLNGYGKQEEDEKCHQVENSMKLREIDNMDFTVAEGMLRVEEDDTFMDDDMAIFNKFVGLEDNNDGNDNDVCTNDEEGKKSMDMEDNAETSIDEKEISQKVKEVKEVSAKETALESNHIENLENVWNKECPEKCNNFKEAEVTEKSPEKVHTTKISEKVQNDEVEIEEEYPEEKSPGDVFTEEVSTEEVSAEEESPKEESPEEESPKEESTEEESTEEESTEEESTEEVSTEEESPEEDYPEEEYPERESPEEEYPEKESPKKESAEEESPEKESPKKESPEKVSPKDKSPYLESSKNDLTKQTALENQMKSSGNVSKEPERNEEDSLEAQNIHNEPQVNEELPKKLPYTETSKNALNAEAEVDVDDDLDDFENLLNEDLSKALQLALGEEDQPLSNMDDGTNEMRNKPKDTDNIQIEPQTTDKKSSTKASNKKTIASSMKRLLANEDEEENIPRKFSKTHQKAKAKQGKIVISREIMTVSTMHLREANIQPLMPKLTNRGTKKSSPIKEMQQENIPLEKLNVPHTPSHRMVQQKRTNPCMPSVAQIKKEKNTPARCFIDTNRGERTPLKVEDLFLKQSPKSLDKTMGHITFENSSHKKEVFVKRSPRTIGKSNEKLNRSLTPKTPEYMTNKKSPSQCKLDLVKAKLLNTPTSIKRSPTNVVGMGKDNTSPTSTKVMDPHIFNTPQRIRNLSIKVVRCTPSKTKSSPQDVKPGSGPKQTSPILEISKNSNQAGDLIATKFKLPKDLTISKVTAPSDMVAATVEITPSRSNYCKQNFTEHSLKENSTNILGDAKLITESLIKGMPSSITVTKTNATSIGARLRARQASIDIINNGQASTANSKTPSAKLMSNLDYKSYAVNRSARKKEVLQRMRSIKKQIFRTIGTDILGQVRNTKSPSIRNPRRSKVQIETIQMLPNVNKEVLTPLLNSQTLSPQLAANETAAGVNKQSPKTSMTANNRATPTKQENKTLSPAVKNDINYNSNKSNISPKTSPTLGPRLLKRAANSPLDGPQPVKKTYMSPSQKKNRTPKKATAQLEFTQRAAYSPLDGPQPVKKTYMSPSQKKNRTPIKATAELESTQRAATSPHDRPQSVKKTYTSPSQKKNRTLIKTTAELESTQLDLSESVVDFLQSDLKANRLDVDSLLNEDMPMQNDNNEQLMEKQNISPKRASENENEKNELAEKDAAKQNNEEDVLGKNDKQKKNFNVNLNKKEPTSLDINTETSILDELLEQVADEKVVEAKDEKLKEEIKEVKKTEIVEDYNEDKDLELLQKVGLGIIKVADFENYHTLEEVEELQQRAQEFAIICQNYSKVFSSKQSEPQTYFQQLLIRANQKLDMELNLCDLKRLINLIVIWYANCYNSKLVEKKTISEEINKYLLMFHYIPKTVKRIYYCEFCAEHFNTEHRYHIHRMIHTGATHPYVCNQCQVGFNRAHALKSHDIICKRNTPNAVCKKRGELRLSPKPKEIPMEEKTVAIKNTAANANENHTRKSIQSYRCGKCNLTFKTVKDVKEHVTKCNRSERRQPKMSTPRPKPKCC</sequence>
<feature type="compositionally biased region" description="Basic and acidic residues" evidence="2">
    <location>
        <begin position="839"/>
        <end position="872"/>
    </location>
</feature>
<organism evidence="4 5">
    <name type="scientific">Stomoxys calcitrans</name>
    <name type="common">Stable fly</name>
    <name type="synonym">Conops calcitrans</name>
    <dbReference type="NCBI Taxonomy" id="35570"/>
    <lineage>
        <taxon>Eukaryota</taxon>
        <taxon>Metazoa</taxon>
        <taxon>Ecdysozoa</taxon>
        <taxon>Arthropoda</taxon>
        <taxon>Hexapoda</taxon>
        <taxon>Insecta</taxon>
        <taxon>Pterygota</taxon>
        <taxon>Neoptera</taxon>
        <taxon>Endopterygota</taxon>
        <taxon>Diptera</taxon>
        <taxon>Brachycera</taxon>
        <taxon>Muscomorpha</taxon>
        <taxon>Muscoidea</taxon>
        <taxon>Muscidae</taxon>
        <taxon>Stomoxys</taxon>
    </lineage>
</organism>
<feature type="region of interest" description="Disordered" evidence="2">
    <location>
        <begin position="226"/>
        <end position="283"/>
    </location>
</feature>
<feature type="compositionally biased region" description="Polar residues" evidence="2">
    <location>
        <begin position="873"/>
        <end position="885"/>
    </location>
</feature>
<dbReference type="OrthoDB" id="8067562at2759"/>
<dbReference type="PROSITE" id="PS00028">
    <property type="entry name" value="ZINC_FINGER_C2H2_1"/>
    <property type="match status" value="1"/>
</dbReference>
<evidence type="ECO:0000313" key="5">
    <source>
        <dbReference type="Proteomes" id="UP000095300"/>
    </source>
</evidence>
<keyword evidence="5" id="KW-1185">Reference proteome</keyword>
<dbReference type="PROSITE" id="PS50157">
    <property type="entry name" value="ZINC_FINGER_C2H2_2"/>
    <property type="match status" value="1"/>
</dbReference>
<proteinExistence type="predicted"/>
<feature type="compositionally biased region" description="Polar residues" evidence="2">
    <location>
        <begin position="730"/>
        <end position="746"/>
    </location>
</feature>
<dbReference type="InterPro" id="IPR036236">
    <property type="entry name" value="Znf_C2H2_sf"/>
</dbReference>
<feature type="region of interest" description="Disordered" evidence="2">
    <location>
        <begin position="433"/>
        <end position="452"/>
    </location>
</feature>
<feature type="compositionally biased region" description="Polar residues" evidence="2">
    <location>
        <begin position="1836"/>
        <end position="1860"/>
    </location>
</feature>
<dbReference type="InterPro" id="IPR013087">
    <property type="entry name" value="Znf_C2H2_type"/>
</dbReference>
<feature type="region of interest" description="Disordered" evidence="2">
    <location>
        <begin position="730"/>
        <end position="807"/>
    </location>
</feature>
<feature type="region of interest" description="Disordered" evidence="2">
    <location>
        <begin position="619"/>
        <end position="640"/>
    </location>
</feature>
<dbReference type="SMART" id="SM00355">
    <property type="entry name" value="ZnF_C2H2"/>
    <property type="match status" value="3"/>
</dbReference>
<feature type="region of interest" description="Disordered" evidence="2">
    <location>
        <begin position="2036"/>
        <end position="2088"/>
    </location>
</feature>
<feature type="compositionally biased region" description="Acidic residues" evidence="2">
    <location>
        <begin position="1052"/>
        <end position="1061"/>
    </location>
</feature>
<dbReference type="GO" id="GO:0008270">
    <property type="term" value="F:zinc ion binding"/>
    <property type="evidence" value="ECO:0007669"/>
    <property type="project" value="UniProtKB-KW"/>
</dbReference>
<feature type="region of interest" description="Disordered" evidence="2">
    <location>
        <begin position="1503"/>
        <end position="1525"/>
    </location>
</feature>
<feature type="compositionally biased region" description="Polar residues" evidence="2">
    <location>
        <begin position="1982"/>
        <end position="1996"/>
    </location>
</feature>
<dbReference type="EnsemblMetazoa" id="SCAU006912-RA">
    <property type="protein sequence ID" value="SCAU006912-PA"/>
    <property type="gene ID" value="SCAU006912"/>
</dbReference>
<evidence type="ECO:0000256" key="1">
    <source>
        <dbReference type="PROSITE-ProRule" id="PRU00042"/>
    </source>
</evidence>
<reference evidence="4" key="1">
    <citation type="submission" date="2020-05" db="UniProtKB">
        <authorList>
            <consortium name="EnsemblMetazoa"/>
        </authorList>
    </citation>
    <scope>IDENTIFICATION</scope>
    <source>
        <strain evidence="4">USDA</strain>
    </source>
</reference>
<feature type="compositionally biased region" description="Polar residues" evidence="2">
    <location>
        <begin position="1191"/>
        <end position="1206"/>
    </location>
</feature>
<feature type="compositionally biased region" description="Basic and acidic residues" evidence="2">
    <location>
        <begin position="466"/>
        <end position="476"/>
    </location>
</feature>
<dbReference type="VEuPathDB" id="VectorBase:SCAU006912"/>
<feature type="region of interest" description="Disordered" evidence="2">
    <location>
        <begin position="1589"/>
        <end position="1612"/>
    </location>
</feature>
<feature type="compositionally biased region" description="Basic and acidic residues" evidence="2">
    <location>
        <begin position="229"/>
        <end position="247"/>
    </location>
</feature>
<keyword evidence="1" id="KW-0479">Metal-binding</keyword>
<keyword evidence="1" id="KW-0862">Zinc</keyword>
<dbReference type="PANTHER" id="PTHR24216">
    <property type="entry name" value="PAXILLIN-RELATED"/>
    <property type="match status" value="1"/>
</dbReference>
<feature type="compositionally biased region" description="Basic and acidic residues" evidence="2">
    <location>
        <begin position="772"/>
        <end position="783"/>
    </location>
</feature>
<feature type="compositionally biased region" description="Basic and acidic residues" evidence="2">
    <location>
        <begin position="178"/>
        <end position="201"/>
    </location>
</feature>
<feature type="compositionally biased region" description="Basic residues" evidence="2">
    <location>
        <begin position="491"/>
        <end position="509"/>
    </location>
</feature>
<feature type="compositionally biased region" description="Basic and acidic residues" evidence="2">
    <location>
        <begin position="1293"/>
        <end position="1303"/>
    </location>
</feature>
<feature type="region of interest" description="Disordered" evidence="2">
    <location>
        <begin position="466"/>
        <end position="607"/>
    </location>
</feature>
<protein>
    <recommendedName>
        <fullName evidence="3">C2H2-type domain-containing protein</fullName>
    </recommendedName>
</protein>
<keyword evidence="1" id="KW-0863">Zinc-finger</keyword>